<evidence type="ECO:0000313" key="15">
    <source>
        <dbReference type="Proteomes" id="UP000586254"/>
    </source>
</evidence>
<dbReference type="InterPro" id="IPR048279">
    <property type="entry name" value="MdtK-like"/>
</dbReference>
<keyword evidence="10" id="KW-0406">Ion transport</keyword>
<evidence type="ECO:0000256" key="7">
    <source>
        <dbReference type="ARBA" id="ARBA00022475"/>
    </source>
</evidence>
<reference evidence="14 15" key="1">
    <citation type="submission" date="2020-07" db="EMBL/GenBank/DDBJ databases">
        <title>Organ Donor 1.</title>
        <authorList>
            <person name="Marsh A.J."/>
            <person name="Azcarate-Peril M.A."/>
        </authorList>
    </citation>
    <scope>NUCLEOTIDE SEQUENCE [LARGE SCALE GENOMIC DNA]</scope>
    <source>
        <strain evidence="14 15">AMC0717</strain>
    </source>
</reference>
<dbReference type="GO" id="GO:0042910">
    <property type="term" value="F:xenobiotic transmembrane transporter activity"/>
    <property type="evidence" value="ECO:0007669"/>
    <property type="project" value="InterPro"/>
</dbReference>
<protein>
    <recommendedName>
        <fullName evidence="4">Probable multidrug resistance protein NorM</fullName>
    </recommendedName>
    <alternativeName>
        <fullName evidence="12">Multidrug-efflux transporter</fullName>
    </alternativeName>
</protein>
<evidence type="ECO:0000313" key="14">
    <source>
        <dbReference type="EMBL" id="NZA37972.1"/>
    </source>
</evidence>
<gene>
    <name evidence="14" type="ORF">H0N91_07405</name>
</gene>
<dbReference type="PANTHER" id="PTHR43298:SF2">
    <property type="entry name" value="FMN_FAD EXPORTER YEEO-RELATED"/>
    <property type="match status" value="1"/>
</dbReference>
<sequence length="452" mass="48865">MVNDMTRGKPVKILMIFMLPMLLGNIFQQLYNIVDTVIVGNYVGSDALAAVGSTAAMVFLLVAVAMGLSMGCSVLISQYFGAGDKKNMRRAVFTSMVFILAVGVVVCVLGLAISDWLLHLIQTPANIYEGASTYINIYYMGCIFLFTYNGLAAICRAVGDSKTPLYFLIVAALLNIVLDLVFVIYFNMGVAGVAWATLIAQGVSAVTCLIYVYFKVPVLKLHREDCVFDFKMLKDLLAYAIPSTVQQCIVSFSMMAIQGLVNSFGSVFIAGYTAATKIDSIAIQPLLSVTMSLSTFTAQNIGAGRTERVYEGFKVTILIVVIMCLAISGLIFLFGDVFIGAFVDSVADAGVIQVGVEYIRIVSVFYVVMGLMFSAGSVLRGAGDATAFMMGSLSNFVVRIAAAYILAGMIGSSAIWWSIPMGWGVGLVVNYIRYRSKKWENKAIISKKQVEA</sequence>
<dbReference type="InterPro" id="IPR050222">
    <property type="entry name" value="MATE_MdtK"/>
</dbReference>
<feature type="transmembrane region" description="Helical" evidence="13">
    <location>
        <begin position="192"/>
        <end position="214"/>
    </location>
</feature>
<comment type="function">
    <text evidence="1">Multidrug efflux pump.</text>
</comment>
<dbReference type="NCBIfam" id="TIGR00797">
    <property type="entry name" value="matE"/>
    <property type="match status" value="1"/>
</dbReference>
<keyword evidence="9 13" id="KW-1133">Transmembrane helix</keyword>
<comment type="caution">
    <text evidence="14">The sequence shown here is derived from an EMBL/GenBank/DDBJ whole genome shotgun (WGS) entry which is preliminary data.</text>
</comment>
<evidence type="ECO:0000256" key="1">
    <source>
        <dbReference type="ARBA" id="ARBA00003408"/>
    </source>
</evidence>
<dbReference type="GO" id="GO:0005886">
    <property type="term" value="C:plasma membrane"/>
    <property type="evidence" value="ECO:0007669"/>
    <property type="project" value="UniProtKB-SubCell"/>
</dbReference>
<evidence type="ECO:0000256" key="13">
    <source>
        <dbReference type="SAM" id="Phobius"/>
    </source>
</evidence>
<dbReference type="InterPro" id="IPR002528">
    <property type="entry name" value="MATE_fam"/>
</dbReference>
<evidence type="ECO:0000256" key="8">
    <source>
        <dbReference type="ARBA" id="ARBA00022692"/>
    </source>
</evidence>
<evidence type="ECO:0000256" key="6">
    <source>
        <dbReference type="ARBA" id="ARBA00022449"/>
    </source>
</evidence>
<evidence type="ECO:0000256" key="11">
    <source>
        <dbReference type="ARBA" id="ARBA00023136"/>
    </source>
</evidence>
<evidence type="ECO:0000256" key="2">
    <source>
        <dbReference type="ARBA" id="ARBA00004651"/>
    </source>
</evidence>
<dbReference type="CDD" id="cd13138">
    <property type="entry name" value="MATE_yoeA_like"/>
    <property type="match status" value="1"/>
</dbReference>
<name>A0A1I5N752_9FIRM</name>
<feature type="transmembrane region" description="Helical" evidence="13">
    <location>
        <begin position="92"/>
        <end position="117"/>
    </location>
</feature>
<feature type="transmembrane region" description="Helical" evidence="13">
    <location>
        <begin position="54"/>
        <end position="80"/>
    </location>
</feature>
<feature type="transmembrane region" description="Helical" evidence="13">
    <location>
        <begin position="315"/>
        <end position="343"/>
    </location>
</feature>
<dbReference type="EMBL" id="JACCKS010000007">
    <property type="protein sequence ID" value="NZA37972.1"/>
    <property type="molecule type" value="Genomic_DNA"/>
</dbReference>
<evidence type="ECO:0000256" key="12">
    <source>
        <dbReference type="ARBA" id="ARBA00031636"/>
    </source>
</evidence>
<evidence type="ECO:0000256" key="9">
    <source>
        <dbReference type="ARBA" id="ARBA00022989"/>
    </source>
</evidence>
<dbReference type="AlphaFoldDB" id="A0A1I5N752"/>
<organism evidence="14 15">
    <name type="scientific">Eubacterium callanderi</name>
    <dbReference type="NCBI Taxonomy" id="53442"/>
    <lineage>
        <taxon>Bacteria</taxon>
        <taxon>Bacillati</taxon>
        <taxon>Bacillota</taxon>
        <taxon>Clostridia</taxon>
        <taxon>Eubacteriales</taxon>
        <taxon>Eubacteriaceae</taxon>
        <taxon>Eubacterium</taxon>
    </lineage>
</organism>
<dbReference type="GO" id="GO:0015297">
    <property type="term" value="F:antiporter activity"/>
    <property type="evidence" value="ECO:0007669"/>
    <property type="project" value="UniProtKB-KW"/>
</dbReference>
<comment type="similarity">
    <text evidence="3">Belongs to the multi antimicrobial extrusion (MATE) (TC 2.A.66.1) family.</text>
</comment>
<dbReference type="Proteomes" id="UP000586254">
    <property type="component" value="Unassembled WGS sequence"/>
</dbReference>
<feature type="transmembrane region" description="Helical" evidence="13">
    <location>
        <begin position="358"/>
        <end position="379"/>
    </location>
</feature>
<feature type="transmembrane region" description="Helical" evidence="13">
    <location>
        <begin position="137"/>
        <end position="158"/>
    </location>
</feature>
<feature type="transmembrane region" description="Helical" evidence="13">
    <location>
        <begin position="12"/>
        <end position="34"/>
    </location>
</feature>
<feature type="transmembrane region" description="Helical" evidence="13">
    <location>
        <begin position="165"/>
        <end position="186"/>
    </location>
</feature>
<dbReference type="Pfam" id="PF01554">
    <property type="entry name" value="MatE"/>
    <property type="match status" value="2"/>
</dbReference>
<keyword evidence="7" id="KW-1003">Cell membrane</keyword>
<proteinExistence type="inferred from homology"/>
<dbReference type="GO" id="GO:0006811">
    <property type="term" value="P:monoatomic ion transport"/>
    <property type="evidence" value="ECO:0007669"/>
    <property type="project" value="UniProtKB-KW"/>
</dbReference>
<feature type="transmembrane region" description="Helical" evidence="13">
    <location>
        <begin position="386"/>
        <end position="407"/>
    </location>
</feature>
<dbReference type="PIRSF" id="PIRSF006603">
    <property type="entry name" value="DinF"/>
    <property type="match status" value="1"/>
</dbReference>
<keyword evidence="11 13" id="KW-0472">Membrane</keyword>
<keyword evidence="8 13" id="KW-0812">Transmembrane</keyword>
<evidence type="ECO:0000256" key="10">
    <source>
        <dbReference type="ARBA" id="ARBA00023065"/>
    </source>
</evidence>
<dbReference type="RefSeq" id="WP_090414085.1">
    <property type="nucleotide sequence ID" value="NZ_CABJAI010000018.1"/>
</dbReference>
<keyword evidence="6" id="KW-0050">Antiport</keyword>
<evidence type="ECO:0000256" key="3">
    <source>
        <dbReference type="ARBA" id="ARBA00010199"/>
    </source>
</evidence>
<accession>A0A1I5N752</accession>
<feature type="transmembrane region" description="Helical" evidence="13">
    <location>
        <begin position="413"/>
        <end position="432"/>
    </location>
</feature>
<evidence type="ECO:0000256" key="5">
    <source>
        <dbReference type="ARBA" id="ARBA00022448"/>
    </source>
</evidence>
<keyword evidence="5" id="KW-0813">Transport</keyword>
<dbReference type="PANTHER" id="PTHR43298">
    <property type="entry name" value="MULTIDRUG RESISTANCE PROTEIN NORM-RELATED"/>
    <property type="match status" value="1"/>
</dbReference>
<evidence type="ECO:0000256" key="4">
    <source>
        <dbReference type="ARBA" id="ARBA00020268"/>
    </source>
</evidence>
<comment type="subcellular location">
    <subcellularLocation>
        <location evidence="2">Cell membrane</location>
        <topology evidence="2">Multi-pass membrane protein</topology>
    </subcellularLocation>
</comment>